<feature type="compositionally biased region" description="Low complexity" evidence="1">
    <location>
        <begin position="88"/>
        <end position="100"/>
    </location>
</feature>
<proteinExistence type="predicted"/>
<feature type="compositionally biased region" description="Polar residues" evidence="1">
    <location>
        <begin position="76"/>
        <end position="87"/>
    </location>
</feature>
<accession>A0A9W8ZSQ8</accession>
<reference evidence="2" key="2">
    <citation type="journal article" date="2023" name="Proc. Natl. Acad. Sci. U.S.A.">
        <title>A global phylogenomic analysis of the shiitake genus Lentinula.</title>
        <authorList>
            <person name="Sierra-Patev S."/>
            <person name="Min B."/>
            <person name="Naranjo-Ortiz M."/>
            <person name="Looney B."/>
            <person name="Konkel Z."/>
            <person name="Slot J.C."/>
            <person name="Sakamoto Y."/>
            <person name="Steenwyk J.L."/>
            <person name="Rokas A."/>
            <person name="Carro J."/>
            <person name="Camarero S."/>
            <person name="Ferreira P."/>
            <person name="Molpeceres G."/>
            <person name="Ruiz-Duenas F.J."/>
            <person name="Serrano A."/>
            <person name="Henrissat B."/>
            <person name="Drula E."/>
            <person name="Hughes K.W."/>
            <person name="Mata J.L."/>
            <person name="Ishikawa N.K."/>
            <person name="Vargas-Isla R."/>
            <person name="Ushijima S."/>
            <person name="Smith C.A."/>
            <person name="Donoghue J."/>
            <person name="Ahrendt S."/>
            <person name="Andreopoulos W."/>
            <person name="He G."/>
            <person name="LaButti K."/>
            <person name="Lipzen A."/>
            <person name="Ng V."/>
            <person name="Riley R."/>
            <person name="Sandor L."/>
            <person name="Barry K."/>
            <person name="Martinez A.T."/>
            <person name="Xiao Y."/>
            <person name="Gibbons J.G."/>
            <person name="Terashima K."/>
            <person name="Grigoriev I.V."/>
            <person name="Hibbett D."/>
        </authorList>
    </citation>
    <scope>NUCLEOTIDE SEQUENCE</scope>
    <source>
        <strain evidence="2">Sp2 HRB7682 ss15</strain>
    </source>
</reference>
<sequence>MSTLGSFPSPAHSENFGHRAMLPTTHTAGTMNNPTSNMLLPPNLPRYPSPQSGSTYTSSESPSFPLFPDSIIHHQLTMTQGHQVTPGQPTSYTSSQSSTQMLGDPAEPNTEPEVTSLAVDNLAKDFSLTEEQRLTLQTFLKFGKVGKGLPAADLLTQLYSTALMLHLENKHPKEDENDVQTIRAMINDLRIRLQTFSLSSTQNRLIHLVAHDKVYNPLRTCYMDIGKDVFVHLRANAEQLGFSNIMGNPAYEHALEGRVNKICSSVRNQFRQQIIDSITKKPISAADFTHNMNKTYCLSRRGRKREAGGPDMPRSDSGRAKRHRNKHKAQMKEIMISNNSGIASKANHTSNQKGI</sequence>
<dbReference type="EMBL" id="JANVFS010000047">
    <property type="protein sequence ID" value="KAJ4465919.1"/>
    <property type="molecule type" value="Genomic_DNA"/>
</dbReference>
<dbReference type="Proteomes" id="UP001150238">
    <property type="component" value="Unassembled WGS sequence"/>
</dbReference>
<feature type="compositionally biased region" description="Polar residues" evidence="1">
    <location>
        <begin position="24"/>
        <end position="38"/>
    </location>
</feature>
<feature type="compositionally biased region" description="Basic residues" evidence="1">
    <location>
        <begin position="320"/>
        <end position="329"/>
    </location>
</feature>
<gene>
    <name evidence="2" type="ORF">C8J55DRAFT_565909</name>
</gene>
<evidence type="ECO:0000313" key="3">
    <source>
        <dbReference type="Proteomes" id="UP001150238"/>
    </source>
</evidence>
<feature type="region of interest" description="Disordered" evidence="1">
    <location>
        <begin position="24"/>
        <end position="112"/>
    </location>
</feature>
<protein>
    <submittedName>
        <fullName evidence="2">Uncharacterized protein</fullName>
    </submittedName>
</protein>
<evidence type="ECO:0000256" key="1">
    <source>
        <dbReference type="SAM" id="MobiDB-lite"/>
    </source>
</evidence>
<feature type="region of interest" description="Disordered" evidence="1">
    <location>
        <begin position="336"/>
        <end position="355"/>
    </location>
</feature>
<name>A0A9W8ZSQ8_9AGAR</name>
<feature type="compositionally biased region" description="Basic and acidic residues" evidence="1">
    <location>
        <begin position="305"/>
        <end position="319"/>
    </location>
</feature>
<evidence type="ECO:0000313" key="2">
    <source>
        <dbReference type="EMBL" id="KAJ4465919.1"/>
    </source>
</evidence>
<feature type="region of interest" description="Disordered" evidence="1">
    <location>
        <begin position="300"/>
        <end position="330"/>
    </location>
</feature>
<feature type="compositionally biased region" description="Low complexity" evidence="1">
    <location>
        <begin position="49"/>
        <end position="64"/>
    </location>
</feature>
<comment type="caution">
    <text evidence="2">The sequence shown here is derived from an EMBL/GenBank/DDBJ whole genome shotgun (WGS) entry which is preliminary data.</text>
</comment>
<reference evidence="2" key="1">
    <citation type="submission" date="2022-08" db="EMBL/GenBank/DDBJ databases">
        <authorList>
            <consortium name="DOE Joint Genome Institute"/>
            <person name="Min B."/>
            <person name="Riley R."/>
            <person name="Sierra-Patev S."/>
            <person name="Naranjo-Ortiz M."/>
            <person name="Looney B."/>
            <person name="Konkel Z."/>
            <person name="Slot J.C."/>
            <person name="Sakamoto Y."/>
            <person name="Steenwyk J.L."/>
            <person name="Rokas A."/>
            <person name="Carro J."/>
            <person name="Camarero S."/>
            <person name="Ferreira P."/>
            <person name="Molpeceres G."/>
            <person name="Ruiz-Duenas F.J."/>
            <person name="Serrano A."/>
            <person name="Henrissat B."/>
            <person name="Drula E."/>
            <person name="Hughes K.W."/>
            <person name="Mata J.L."/>
            <person name="Ishikawa N.K."/>
            <person name="Vargas-Isla R."/>
            <person name="Ushijima S."/>
            <person name="Smith C.A."/>
            <person name="Ahrendt S."/>
            <person name="Andreopoulos W."/>
            <person name="He G."/>
            <person name="Labutti K."/>
            <person name="Lipzen A."/>
            <person name="Ng V."/>
            <person name="Sandor L."/>
            <person name="Barry K."/>
            <person name="Martinez A.T."/>
            <person name="Xiao Y."/>
            <person name="Gibbons J.G."/>
            <person name="Terashima K."/>
            <person name="Hibbett D.S."/>
            <person name="Grigoriev I.V."/>
        </authorList>
    </citation>
    <scope>NUCLEOTIDE SEQUENCE</scope>
    <source>
        <strain evidence="2">Sp2 HRB7682 ss15</strain>
    </source>
</reference>
<dbReference type="AlphaFoldDB" id="A0A9W8ZSQ8"/>
<organism evidence="2 3">
    <name type="scientific">Lentinula lateritia</name>
    <dbReference type="NCBI Taxonomy" id="40482"/>
    <lineage>
        <taxon>Eukaryota</taxon>
        <taxon>Fungi</taxon>
        <taxon>Dikarya</taxon>
        <taxon>Basidiomycota</taxon>
        <taxon>Agaricomycotina</taxon>
        <taxon>Agaricomycetes</taxon>
        <taxon>Agaricomycetidae</taxon>
        <taxon>Agaricales</taxon>
        <taxon>Marasmiineae</taxon>
        <taxon>Omphalotaceae</taxon>
        <taxon>Lentinula</taxon>
    </lineage>
</organism>